<dbReference type="Pfam" id="PF12627">
    <property type="entry name" value="PolyA_pol_RNAbd"/>
    <property type="match status" value="1"/>
</dbReference>
<feature type="domain" description="tRNA nucleotidyltransferase/poly(A) polymerase RNA and SrmB- binding" evidence="13">
    <location>
        <begin position="149"/>
        <end position="212"/>
    </location>
</feature>
<accession>A0A094ISZ1</accession>
<dbReference type="Gene3D" id="1.10.3090.10">
    <property type="entry name" value="cca-adding enzyme, domain 2"/>
    <property type="match status" value="1"/>
</dbReference>
<dbReference type="GO" id="GO:0046872">
    <property type="term" value="F:metal ion binding"/>
    <property type="evidence" value="ECO:0007669"/>
    <property type="project" value="UniProtKB-KW"/>
</dbReference>
<dbReference type="Gene3D" id="3.30.460.10">
    <property type="entry name" value="Beta Polymerase, domain 2"/>
    <property type="match status" value="1"/>
</dbReference>
<evidence type="ECO:0000256" key="4">
    <source>
        <dbReference type="ARBA" id="ARBA00022695"/>
    </source>
</evidence>
<dbReference type="PANTHER" id="PTHR47545:SF1">
    <property type="entry name" value="MULTIFUNCTIONAL CCA PROTEIN"/>
    <property type="match status" value="1"/>
</dbReference>
<dbReference type="PIRSF" id="PIRSF000813">
    <property type="entry name" value="CCA_bact"/>
    <property type="match status" value="1"/>
</dbReference>
<keyword evidence="6" id="KW-0547">Nucleotide-binding</keyword>
<keyword evidence="9" id="KW-0460">Magnesium</keyword>
<comment type="caution">
    <text evidence="14">The sequence shown here is derived from an EMBL/GenBank/DDBJ whole genome shotgun (WGS) entry which is preliminary data.</text>
</comment>
<dbReference type="InterPro" id="IPR012006">
    <property type="entry name" value="CCA_bact"/>
</dbReference>
<reference evidence="14 15" key="1">
    <citation type="submission" date="2014-06" db="EMBL/GenBank/DDBJ databases">
        <title>Draft genome sequence of Idiomarina sp. MCCC 1A10513.</title>
        <authorList>
            <person name="Du J."/>
            <person name="Lai Q."/>
            <person name="Shao Z."/>
        </authorList>
    </citation>
    <scope>NUCLEOTIDE SEQUENCE [LARGE SCALE GENOMIC DNA]</scope>
    <source>
        <strain evidence="14 15">MCCC 1A10513</strain>
    </source>
</reference>
<evidence type="ECO:0000256" key="3">
    <source>
        <dbReference type="ARBA" id="ARBA00022694"/>
    </source>
</evidence>
<evidence type="ECO:0000256" key="11">
    <source>
        <dbReference type="RuleBase" id="RU003953"/>
    </source>
</evidence>
<comment type="cofactor">
    <cofactor evidence="1">
        <name>Mg(2+)</name>
        <dbReference type="ChEBI" id="CHEBI:18420"/>
    </cofactor>
</comment>
<dbReference type="GO" id="GO:0003723">
    <property type="term" value="F:RNA binding"/>
    <property type="evidence" value="ECO:0007669"/>
    <property type="project" value="UniProtKB-KW"/>
</dbReference>
<dbReference type="GO" id="GO:0004810">
    <property type="term" value="F:CCA tRNA nucleotidyltransferase activity"/>
    <property type="evidence" value="ECO:0007669"/>
    <property type="project" value="InterPro"/>
</dbReference>
<dbReference type="SUPFAM" id="SSF81891">
    <property type="entry name" value="Poly A polymerase C-terminal region-like"/>
    <property type="match status" value="1"/>
</dbReference>
<keyword evidence="10 11" id="KW-0694">RNA-binding</keyword>
<evidence type="ECO:0000256" key="10">
    <source>
        <dbReference type="ARBA" id="ARBA00022884"/>
    </source>
</evidence>
<evidence type="ECO:0000313" key="14">
    <source>
        <dbReference type="EMBL" id="KFZ28934.1"/>
    </source>
</evidence>
<proteinExistence type="inferred from homology"/>
<evidence type="ECO:0000256" key="1">
    <source>
        <dbReference type="ARBA" id="ARBA00001946"/>
    </source>
</evidence>
<keyword evidence="7" id="KW-0692">RNA repair</keyword>
<dbReference type="GO" id="GO:0001680">
    <property type="term" value="P:tRNA 3'-terminal CCA addition"/>
    <property type="evidence" value="ECO:0007669"/>
    <property type="project" value="InterPro"/>
</dbReference>
<evidence type="ECO:0000313" key="15">
    <source>
        <dbReference type="Proteomes" id="UP000053718"/>
    </source>
</evidence>
<evidence type="ECO:0000259" key="12">
    <source>
        <dbReference type="Pfam" id="PF01743"/>
    </source>
</evidence>
<evidence type="ECO:0008006" key="16">
    <source>
        <dbReference type="Google" id="ProtNLM"/>
    </source>
</evidence>
<dbReference type="eggNOG" id="COG0617">
    <property type="taxonomic scope" value="Bacteria"/>
</dbReference>
<keyword evidence="2 11" id="KW-0808">Transferase</keyword>
<evidence type="ECO:0000256" key="2">
    <source>
        <dbReference type="ARBA" id="ARBA00022679"/>
    </source>
</evidence>
<dbReference type="GO" id="GO:0005524">
    <property type="term" value="F:ATP binding"/>
    <property type="evidence" value="ECO:0007669"/>
    <property type="project" value="UniProtKB-KW"/>
</dbReference>
<keyword evidence="3" id="KW-0819">tRNA processing</keyword>
<dbReference type="InterPro" id="IPR032828">
    <property type="entry name" value="PolyA_RNA-bd"/>
</dbReference>
<comment type="similarity">
    <text evidence="11">Belongs to the tRNA nucleotidyltransferase/poly(A) polymerase family.</text>
</comment>
<organism evidence="14 15">
    <name type="scientific">Pseudidiomarina atlantica</name>
    <dbReference type="NCBI Taxonomy" id="1517416"/>
    <lineage>
        <taxon>Bacteria</taxon>
        <taxon>Pseudomonadati</taxon>
        <taxon>Pseudomonadota</taxon>
        <taxon>Gammaproteobacteria</taxon>
        <taxon>Alteromonadales</taxon>
        <taxon>Idiomarinaceae</taxon>
        <taxon>Pseudidiomarina</taxon>
    </lineage>
</organism>
<keyword evidence="15" id="KW-1185">Reference proteome</keyword>
<keyword evidence="5" id="KW-0479">Metal-binding</keyword>
<dbReference type="CDD" id="cd05398">
    <property type="entry name" value="NT_ClassII-CCAase"/>
    <property type="match status" value="1"/>
</dbReference>
<dbReference type="PANTHER" id="PTHR47545">
    <property type="entry name" value="MULTIFUNCTIONAL CCA PROTEIN"/>
    <property type="match status" value="1"/>
</dbReference>
<feature type="domain" description="Poly A polymerase head" evidence="12">
    <location>
        <begin position="3"/>
        <end position="122"/>
    </location>
</feature>
<dbReference type="InterPro" id="IPR043519">
    <property type="entry name" value="NT_sf"/>
</dbReference>
<name>A0A094ISZ1_9GAMM</name>
<dbReference type="Proteomes" id="UP000053718">
    <property type="component" value="Unassembled WGS sequence"/>
</dbReference>
<dbReference type="InterPro" id="IPR002646">
    <property type="entry name" value="PolA_pol_head_dom"/>
</dbReference>
<dbReference type="SUPFAM" id="SSF81301">
    <property type="entry name" value="Nucleotidyltransferase"/>
    <property type="match status" value="1"/>
</dbReference>
<keyword evidence="4" id="KW-0548">Nucleotidyltransferase</keyword>
<sequence>MQIYLVGGAVRDSLLNKQVTERDYVVVGATAEEMLSQGFQQVGKDFPVFLHPQTGEEYALARTERKQGVGYTGFSVHAAPDVTLEQDLLRRDLTINAIAQASDGQLIDPYGGRSDLAKRCLRHVSPAFVEDPLRVLRVARFAARFAKDGFYIASETLALMQQISADGELASLANERVWHETVKALNTSRPWVYFSVLANVDALTQWYPELADDTLLQRLEARYPEVPEQQSEQVFLLLMAELTETQIEQFCARLRVPNEWRALALIAQRCHAQHHDVAASDLFANCLHQADCWRCPERWQKLRQLWQLQGVSEATLERLQRAYAAAVAVHAGEVIAAAAQRGETLQGPAIGAAVSRARAAAISNALEEDPE</sequence>
<protein>
    <recommendedName>
        <fullName evidence="16">tRNA nucleotidyltransferase</fullName>
    </recommendedName>
</protein>
<dbReference type="AlphaFoldDB" id="A0A094ISZ1"/>
<evidence type="ECO:0000256" key="5">
    <source>
        <dbReference type="ARBA" id="ARBA00022723"/>
    </source>
</evidence>
<dbReference type="STRING" id="1517416.IDAT_06990"/>
<evidence type="ECO:0000256" key="9">
    <source>
        <dbReference type="ARBA" id="ARBA00022842"/>
    </source>
</evidence>
<keyword evidence="8" id="KW-0067">ATP-binding</keyword>
<evidence type="ECO:0000256" key="7">
    <source>
        <dbReference type="ARBA" id="ARBA00022800"/>
    </source>
</evidence>
<evidence type="ECO:0000259" key="13">
    <source>
        <dbReference type="Pfam" id="PF12627"/>
    </source>
</evidence>
<evidence type="ECO:0000256" key="8">
    <source>
        <dbReference type="ARBA" id="ARBA00022840"/>
    </source>
</evidence>
<dbReference type="Pfam" id="PF01743">
    <property type="entry name" value="PolyA_pol"/>
    <property type="match status" value="1"/>
</dbReference>
<dbReference type="EMBL" id="JPIN01000006">
    <property type="protein sequence ID" value="KFZ28934.1"/>
    <property type="molecule type" value="Genomic_DNA"/>
</dbReference>
<dbReference type="GO" id="GO:0042245">
    <property type="term" value="P:RNA repair"/>
    <property type="evidence" value="ECO:0007669"/>
    <property type="project" value="UniProtKB-KW"/>
</dbReference>
<evidence type="ECO:0000256" key="6">
    <source>
        <dbReference type="ARBA" id="ARBA00022741"/>
    </source>
</evidence>
<dbReference type="OrthoDB" id="9805698at2"/>
<gene>
    <name evidence="14" type="ORF">IDAT_06990</name>
</gene>
<dbReference type="InterPro" id="IPR050124">
    <property type="entry name" value="tRNA_CCA-adding_enzyme"/>
</dbReference>
<dbReference type="RefSeq" id="WP_034732210.1">
    <property type="nucleotide sequence ID" value="NZ_JPIN01000006.1"/>
</dbReference>